<dbReference type="RefSeq" id="WP_020910929.1">
    <property type="nucleotide sequence ID" value="NC_011566.1"/>
</dbReference>
<evidence type="ECO:0000256" key="1">
    <source>
        <dbReference type="SAM" id="Phobius"/>
    </source>
</evidence>
<dbReference type="eggNOG" id="COG1983">
    <property type="taxonomic scope" value="Bacteria"/>
</dbReference>
<dbReference type="KEGG" id="swp:swp_0734"/>
<gene>
    <name evidence="3" type="ordered locus">swp_0734</name>
</gene>
<dbReference type="Proteomes" id="UP000000753">
    <property type="component" value="Chromosome"/>
</dbReference>
<keyword evidence="1" id="KW-1133">Transmembrane helix</keyword>
<keyword evidence="1" id="KW-0472">Membrane</keyword>
<dbReference type="Pfam" id="PF04024">
    <property type="entry name" value="PspC"/>
    <property type="match status" value="1"/>
</dbReference>
<feature type="domain" description="Phage shock protein PspC N-terminal" evidence="2">
    <location>
        <begin position="13"/>
        <end position="61"/>
    </location>
</feature>
<evidence type="ECO:0000313" key="4">
    <source>
        <dbReference type="Proteomes" id="UP000000753"/>
    </source>
</evidence>
<dbReference type="EMBL" id="CP000472">
    <property type="protein sequence ID" value="ACJ27549.1"/>
    <property type="molecule type" value="Genomic_DNA"/>
</dbReference>
<dbReference type="HOGENOM" id="CLU_2828844_0_0_6"/>
<feature type="transmembrane region" description="Helical" evidence="1">
    <location>
        <begin position="31"/>
        <end position="59"/>
    </location>
</feature>
<dbReference type="AlphaFoldDB" id="B8CIS3"/>
<accession>B8CIS3</accession>
<evidence type="ECO:0000313" key="3">
    <source>
        <dbReference type="EMBL" id="ACJ27549.1"/>
    </source>
</evidence>
<dbReference type="OrthoDB" id="6271554at2"/>
<keyword evidence="4" id="KW-1185">Reference proteome</keyword>
<protein>
    <recommendedName>
        <fullName evidence="2">Phage shock protein PspC N-terminal domain-containing protein</fullName>
    </recommendedName>
</protein>
<evidence type="ECO:0000259" key="2">
    <source>
        <dbReference type="Pfam" id="PF04024"/>
    </source>
</evidence>
<reference evidence="3 4" key="1">
    <citation type="journal article" date="2008" name="PLoS ONE">
        <title>Environmental adaptation: genomic analysis of the piezotolerant and psychrotolerant deep-sea iron reducing bacterium Shewanella piezotolerans WP3.</title>
        <authorList>
            <person name="Wang F."/>
            <person name="Wang J."/>
            <person name="Jian H."/>
            <person name="Zhang B."/>
            <person name="Li S."/>
            <person name="Wang F."/>
            <person name="Zeng X."/>
            <person name="Gao L."/>
            <person name="Bartlett D.H."/>
            <person name="Yu J."/>
            <person name="Hu S."/>
            <person name="Xiao X."/>
        </authorList>
    </citation>
    <scope>NUCLEOTIDE SEQUENCE [LARGE SCALE GENOMIC DNA]</scope>
    <source>
        <strain evidence="4">WP3 / JCM 13877</strain>
    </source>
</reference>
<dbReference type="STRING" id="225849.swp_0734"/>
<name>B8CIS3_SHEPW</name>
<sequence length="66" mass="7310">MADLISRLKDPSSLVCGVAASMADKFEWSCLWTRVVCAVAVFCNPAMGLVIYFVLALLLPKWEKQC</sequence>
<proteinExistence type="predicted"/>
<keyword evidence="1" id="KW-0812">Transmembrane</keyword>
<dbReference type="InterPro" id="IPR007168">
    <property type="entry name" value="Phageshock_PspC_N"/>
</dbReference>
<organism evidence="3 4">
    <name type="scientific">Shewanella piezotolerans (strain WP3 / JCM 13877)</name>
    <dbReference type="NCBI Taxonomy" id="225849"/>
    <lineage>
        <taxon>Bacteria</taxon>
        <taxon>Pseudomonadati</taxon>
        <taxon>Pseudomonadota</taxon>
        <taxon>Gammaproteobacteria</taxon>
        <taxon>Alteromonadales</taxon>
        <taxon>Shewanellaceae</taxon>
        <taxon>Shewanella</taxon>
    </lineage>
</organism>